<organism evidence="4 5">
    <name type="scientific">Candidatus Desulfobacillus denitrificans</name>
    <dbReference type="NCBI Taxonomy" id="2608985"/>
    <lineage>
        <taxon>Bacteria</taxon>
        <taxon>Pseudomonadati</taxon>
        <taxon>Pseudomonadota</taxon>
        <taxon>Betaproteobacteria</taxon>
        <taxon>Candidatus Desulfobacillus</taxon>
    </lineage>
</organism>
<dbReference type="PANTHER" id="PTHR30203">
    <property type="entry name" value="OUTER MEMBRANE CATION EFFLUX PROTEIN"/>
    <property type="match status" value="1"/>
</dbReference>
<dbReference type="PANTHER" id="PTHR30203:SF24">
    <property type="entry name" value="BLR4935 PROTEIN"/>
    <property type="match status" value="1"/>
</dbReference>
<proteinExistence type="inferred from homology"/>
<evidence type="ECO:0000256" key="2">
    <source>
        <dbReference type="SAM" id="Coils"/>
    </source>
</evidence>
<comment type="similarity">
    <text evidence="1">Belongs to the outer membrane factor (OMF) (TC 1.B.17) family.</text>
</comment>
<evidence type="ECO:0000313" key="4">
    <source>
        <dbReference type="EMBL" id="BBO21999.1"/>
    </source>
</evidence>
<reference evidence="4" key="1">
    <citation type="journal article" name="DNA Res.">
        <title>The physiological potential of anammox bacteria as revealed by their core genome structure.</title>
        <authorList>
            <person name="Okubo T."/>
            <person name="Toyoda A."/>
            <person name="Fukuhara K."/>
            <person name="Uchiyama I."/>
            <person name="Harigaya Y."/>
            <person name="Kuroiwa M."/>
            <person name="Suzuki T."/>
            <person name="Murakami Y."/>
            <person name="Suwa Y."/>
            <person name="Takami H."/>
        </authorList>
    </citation>
    <scope>NUCLEOTIDE SEQUENCE</scope>
    <source>
        <strain evidence="4">317325-3</strain>
    </source>
</reference>
<evidence type="ECO:0000256" key="3">
    <source>
        <dbReference type="SAM" id="SignalP"/>
    </source>
</evidence>
<dbReference type="GO" id="GO:0015562">
    <property type="term" value="F:efflux transmembrane transporter activity"/>
    <property type="evidence" value="ECO:0007669"/>
    <property type="project" value="InterPro"/>
</dbReference>
<sequence>MRRHTLKALAFGAGLWAGVAAAQAPGARVEELLELARRQNPELAAMGFEAEAARERVQPAGALPDPMGRIELRDPGNQMGNGDFNLLPARVGSTKYTVTQTIPLWGKRDLKREVAEADATQAQARRSGTWAELAAKVKAAFAQYYLVGQSLKITQELLRLAGSLEQLAQARYADGLVPQQDVVRAQVERTGLRSELLVMETEHHHAAARLNALLRRPPAAPLAEPQALRPLPAPAKLDYAALEARLLAANPLLAAQEAQVAAAEKNRELVTKNRYPDLTVGVSPIQTRNRVSEWELMFEVNIPLQQESRRAQEREASALASAARARKEAAANQVSADLAENLSALDAARRLETLVASALLPQADLAFQAALAGYETGRLDFATLLEAQRQLRKAKLDRLKAQAEAQLRLAEIERLLGEEL</sequence>
<name>A0A809R372_9PROT</name>
<keyword evidence="2" id="KW-0175">Coiled coil</keyword>
<dbReference type="InterPro" id="IPR003423">
    <property type="entry name" value="OMP_efflux"/>
</dbReference>
<dbReference type="Proteomes" id="UP000662914">
    <property type="component" value="Chromosome"/>
</dbReference>
<feature type="chain" id="PRO_5035282517" evidence="3">
    <location>
        <begin position="23"/>
        <end position="420"/>
    </location>
</feature>
<gene>
    <name evidence="4" type="ORF">DSYM_26980</name>
</gene>
<feature type="signal peptide" evidence="3">
    <location>
        <begin position="1"/>
        <end position="22"/>
    </location>
</feature>
<dbReference type="SUPFAM" id="SSF56954">
    <property type="entry name" value="Outer membrane efflux proteins (OEP)"/>
    <property type="match status" value="1"/>
</dbReference>
<dbReference type="Pfam" id="PF02321">
    <property type="entry name" value="OEP"/>
    <property type="match status" value="2"/>
</dbReference>
<dbReference type="EMBL" id="AP021857">
    <property type="protein sequence ID" value="BBO21999.1"/>
    <property type="molecule type" value="Genomic_DNA"/>
</dbReference>
<accession>A0A809R372</accession>
<feature type="coiled-coil region" evidence="2">
    <location>
        <begin position="384"/>
        <end position="413"/>
    </location>
</feature>
<dbReference type="KEGG" id="ddz:DSYM_26980"/>
<dbReference type="InterPro" id="IPR010131">
    <property type="entry name" value="MdtP/NodT-like"/>
</dbReference>
<dbReference type="Gene3D" id="1.20.1600.10">
    <property type="entry name" value="Outer membrane efflux proteins (OEP)"/>
    <property type="match status" value="1"/>
</dbReference>
<evidence type="ECO:0000313" key="5">
    <source>
        <dbReference type="Proteomes" id="UP000662914"/>
    </source>
</evidence>
<keyword evidence="3" id="KW-0732">Signal</keyword>
<protein>
    <submittedName>
        <fullName evidence="4">Transporter</fullName>
    </submittedName>
</protein>
<evidence type="ECO:0000256" key="1">
    <source>
        <dbReference type="ARBA" id="ARBA00007613"/>
    </source>
</evidence>
<dbReference type="AlphaFoldDB" id="A0A809R372"/>